<dbReference type="Proteomes" id="UP000319143">
    <property type="component" value="Unassembled WGS sequence"/>
</dbReference>
<keyword evidence="8" id="KW-1185">Reference proteome</keyword>
<evidence type="ECO:0000256" key="3">
    <source>
        <dbReference type="ARBA" id="ARBA00023082"/>
    </source>
</evidence>
<keyword evidence="5" id="KW-0804">Transcription</keyword>
<feature type="domain" description="RNA polymerase sigma-70 region 2" evidence="6">
    <location>
        <begin position="24"/>
        <end position="95"/>
    </location>
</feature>
<dbReference type="SUPFAM" id="SSF88946">
    <property type="entry name" value="Sigma2 domain of RNA polymerase sigma factors"/>
    <property type="match status" value="1"/>
</dbReference>
<dbReference type="SUPFAM" id="SSF88659">
    <property type="entry name" value="Sigma3 and sigma4 domains of RNA polymerase sigma factors"/>
    <property type="match status" value="1"/>
</dbReference>
<dbReference type="GO" id="GO:0016987">
    <property type="term" value="F:sigma factor activity"/>
    <property type="evidence" value="ECO:0007669"/>
    <property type="project" value="UniProtKB-KW"/>
</dbReference>
<evidence type="ECO:0000259" key="6">
    <source>
        <dbReference type="Pfam" id="PF04542"/>
    </source>
</evidence>
<accession>A0A5C6CWW0</accession>
<dbReference type="GO" id="GO:0003677">
    <property type="term" value="F:DNA binding"/>
    <property type="evidence" value="ECO:0007669"/>
    <property type="project" value="UniProtKB-KW"/>
</dbReference>
<dbReference type="EMBL" id="SJPV01000037">
    <property type="protein sequence ID" value="TWU27911.1"/>
    <property type="molecule type" value="Genomic_DNA"/>
</dbReference>
<evidence type="ECO:0000313" key="8">
    <source>
        <dbReference type="Proteomes" id="UP000319143"/>
    </source>
</evidence>
<evidence type="ECO:0000256" key="5">
    <source>
        <dbReference type="ARBA" id="ARBA00023163"/>
    </source>
</evidence>
<name>A0A5C6CWW0_9BACT</name>
<comment type="similarity">
    <text evidence="1">Belongs to the sigma-70 factor family. ECF subfamily.</text>
</comment>
<dbReference type="InterPro" id="IPR013325">
    <property type="entry name" value="RNA_pol_sigma_r2"/>
</dbReference>
<keyword evidence="3" id="KW-0731">Sigma factor</keyword>
<dbReference type="NCBIfam" id="TIGR02937">
    <property type="entry name" value="sigma70-ECF"/>
    <property type="match status" value="1"/>
</dbReference>
<sequence length="203" mass="23438">MNETSLSLLHRLRHAPESESWNRLVNLYAPLIRAWLRKYDVQDCDADDLVQEVLLAVSKDLDKFEHHGRPGAFRGWLKAILVNRLRIFWRGRGRRPEARGDSDIDARIAQLDDPASEMSRIWDREHDQYVLRQLLTLAEPHFEPNTWKAFYRVALEGAKPDVVAQEMGISLNAVCLAKSRVTRRLRQESAGLIESSSSFFTKS</sequence>
<dbReference type="Gene3D" id="1.10.1740.10">
    <property type="match status" value="1"/>
</dbReference>
<dbReference type="InterPro" id="IPR039425">
    <property type="entry name" value="RNA_pol_sigma-70-like"/>
</dbReference>
<keyword evidence="2" id="KW-0805">Transcription regulation</keyword>
<comment type="caution">
    <text evidence="7">The sequence shown here is derived from an EMBL/GenBank/DDBJ whole genome shotgun (WGS) entry which is preliminary data.</text>
</comment>
<evidence type="ECO:0000256" key="2">
    <source>
        <dbReference type="ARBA" id="ARBA00023015"/>
    </source>
</evidence>
<gene>
    <name evidence="7" type="ORF">Poly41_70510</name>
</gene>
<reference evidence="7 8" key="1">
    <citation type="submission" date="2019-02" db="EMBL/GenBank/DDBJ databases">
        <title>Deep-cultivation of Planctomycetes and their phenomic and genomic characterization uncovers novel biology.</title>
        <authorList>
            <person name="Wiegand S."/>
            <person name="Jogler M."/>
            <person name="Boedeker C."/>
            <person name="Pinto D."/>
            <person name="Vollmers J."/>
            <person name="Rivas-Marin E."/>
            <person name="Kohn T."/>
            <person name="Peeters S.H."/>
            <person name="Heuer A."/>
            <person name="Rast P."/>
            <person name="Oberbeckmann S."/>
            <person name="Bunk B."/>
            <person name="Jeske O."/>
            <person name="Meyerdierks A."/>
            <person name="Storesund J.E."/>
            <person name="Kallscheuer N."/>
            <person name="Luecker S."/>
            <person name="Lage O.M."/>
            <person name="Pohl T."/>
            <person name="Merkel B.J."/>
            <person name="Hornburger P."/>
            <person name="Mueller R.-W."/>
            <person name="Bruemmer F."/>
            <person name="Labrenz M."/>
            <person name="Spormann A.M."/>
            <person name="Op Den Camp H."/>
            <person name="Overmann J."/>
            <person name="Amann R."/>
            <person name="Jetten M.S.M."/>
            <person name="Mascher T."/>
            <person name="Medema M.H."/>
            <person name="Devos D.P."/>
            <person name="Kaster A.-K."/>
            <person name="Ovreas L."/>
            <person name="Rohde M."/>
            <person name="Galperin M.Y."/>
            <person name="Jogler C."/>
        </authorList>
    </citation>
    <scope>NUCLEOTIDE SEQUENCE [LARGE SCALE GENOMIC DNA]</scope>
    <source>
        <strain evidence="7 8">Poly41</strain>
    </source>
</reference>
<proteinExistence type="inferred from homology"/>
<dbReference type="PANTHER" id="PTHR43133:SF8">
    <property type="entry name" value="RNA POLYMERASE SIGMA FACTOR HI_1459-RELATED"/>
    <property type="match status" value="1"/>
</dbReference>
<dbReference type="GO" id="GO:0006352">
    <property type="term" value="P:DNA-templated transcription initiation"/>
    <property type="evidence" value="ECO:0007669"/>
    <property type="project" value="InterPro"/>
</dbReference>
<protein>
    <submittedName>
        <fullName evidence="7">RNA polymerase sigma factor</fullName>
    </submittedName>
</protein>
<organism evidence="7 8">
    <name type="scientific">Novipirellula artificiosorum</name>
    <dbReference type="NCBI Taxonomy" id="2528016"/>
    <lineage>
        <taxon>Bacteria</taxon>
        <taxon>Pseudomonadati</taxon>
        <taxon>Planctomycetota</taxon>
        <taxon>Planctomycetia</taxon>
        <taxon>Pirellulales</taxon>
        <taxon>Pirellulaceae</taxon>
        <taxon>Novipirellula</taxon>
    </lineage>
</organism>
<keyword evidence="4" id="KW-0238">DNA-binding</keyword>
<dbReference type="Pfam" id="PF04542">
    <property type="entry name" value="Sigma70_r2"/>
    <property type="match status" value="1"/>
</dbReference>
<dbReference type="InterPro" id="IPR013324">
    <property type="entry name" value="RNA_pol_sigma_r3/r4-like"/>
</dbReference>
<dbReference type="PANTHER" id="PTHR43133">
    <property type="entry name" value="RNA POLYMERASE ECF-TYPE SIGMA FACTO"/>
    <property type="match status" value="1"/>
</dbReference>
<dbReference type="AlphaFoldDB" id="A0A5C6CWW0"/>
<dbReference type="OrthoDB" id="258490at2"/>
<evidence type="ECO:0000256" key="1">
    <source>
        <dbReference type="ARBA" id="ARBA00010641"/>
    </source>
</evidence>
<evidence type="ECO:0000256" key="4">
    <source>
        <dbReference type="ARBA" id="ARBA00023125"/>
    </source>
</evidence>
<evidence type="ECO:0000313" key="7">
    <source>
        <dbReference type="EMBL" id="TWU27911.1"/>
    </source>
</evidence>
<dbReference type="InterPro" id="IPR014284">
    <property type="entry name" value="RNA_pol_sigma-70_dom"/>
</dbReference>
<dbReference type="InterPro" id="IPR007627">
    <property type="entry name" value="RNA_pol_sigma70_r2"/>
</dbReference>